<sequence length="590" mass="66701">MENKLENIPYVFDEQLQKVEIKPRNQKKYNKDVTIYYGKQTRNRTTDELIADPAKLANTRYGRRSGLLMKVFQYNLVTGDHCYIEFEHAKLKTVSKYSSSLEHMIKMKNLHLHETSNSSTEPVQFLIVEQPSEPSIQSPDENNSSESVSMTEHDATANGDTGEMPNSQETVVGTSQISNNMVLDEYGYYRPQPFLYDETLRKFNIKTKSKNIKNSTKEKTIANGSKTRCRAEGRITDPKKLSNARCGRSRGLLTSIYQYSLMTGDSCYIEFEHEETKVVSKYSSSIEYMIKVQNRFSNNINTTFGTMVESLVNYDAGSQVVTKQSIHRSTVRKAEVQDVQRYVGESETSRATNSIEISPTIIVDEIQDSSTSQSQDEPSLEGLANVTILLEQANQRSNDELQSETPIATQTSPNAALPFVYDDQMRKIEVKSSINEARCRAEGRIKDRKKLIDARNQKRQDLLAKIHEYSLLTGDDCYVQFQHAQQKTVARYTSTKEYMSKLKHANSLPAFDNDGGINIEIPNGEILETLDIKITKRQQQTVVSIGEKLSNDPSANANNAGHVAPMNKRTIKNATKPKPSPAKKSKTSKK</sequence>
<feature type="region of interest" description="Disordered" evidence="1">
    <location>
        <begin position="549"/>
        <end position="590"/>
    </location>
</feature>
<dbReference type="AlphaFoldDB" id="A0A7M5XAW8"/>
<name>A0A7M5XAW8_9CNID</name>
<accession>A0A7M5XAW8</accession>
<protein>
    <submittedName>
        <fullName evidence="2">Uncharacterized protein</fullName>
    </submittedName>
</protein>
<feature type="region of interest" description="Disordered" evidence="1">
    <location>
        <begin position="132"/>
        <end position="168"/>
    </location>
</feature>
<organism evidence="2 3">
    <name type="scientific">Clytia hemisphaerica</name>
    <dbReference type="NCBI Taxonomy" id="252671"/>
    <lineage>
        <taxon>Eukaryota</taxon>
        <taxon>Metazoa</taxon>
        <taxon>Cnidaria</taxon>
        <taxon>Hydrozoa</taxon>
        <taxon>Hydroidolina</taxon>
        <taxon>Leptothecata</taxon>
        <taxon>Obeliida</taxon>
        <taxon>Clytiidae</taxon>
        <taxon>Clytia</taxon>
    </lineage>
</organism>
<feature type="compositionally biased region" description="Basic residues" evidence="1">
    <location>
        <begin position="581"/>
        <end position="590"/>
    </location>
</feature>
<evidence type="ECO:0000256" key="1">
    <source>
        <dbReference type="SAM" id="MobiDB-lite"/>
    </source>
</evidence>
<evidence type="ECO:0000313" key="2">
    <source>
        <dbReference type="EnsemblMetazoa" id="CLYHEMP020605.1"/>
    </source>
</evidence>
<dbReference type="GeneID" id="136816027"/>
<keyword evidence="3" id="KW-1185">Reference proteome</keyword>
<reference evidence="2" key="1">
    <citation type="submission" date="2021-01" db="UniProtKB">
        <authorList>
            <consortium name="EnsemblMetazoa"/>
        </authorList>
    </citation>
    <scope>IDENTIFICATION</scope>
</reference>
<evidence type="ECO:0000313" key="3">
    <source>
        <dbReference type="Proteomes" id="UP000594262"/>
    </source>
</evidence>
<dbReference type="Proteomes" id="UP000594262">
    <property type="component" value="Unplaced"/>
</dbReference>
<feature type="compositionally biased region" description="Polar residues" evidence="1">
    <location>
        <begin position="132"/>
        <end position="150"/>
    </location>
</feature>
<dbReference type="EnsemblMetazoa" id="CLYHEMT020605.1">
    <property type="protein sequence ID" value="CLYHEMP020605.1"/>
    <property type="gene ID" value="CLYHEMG020605"/>
</dbReference>
<dbReference type="RefSeq" id="XP_066928556.1">
    <property type="nucleotide sequence ID" value="XM_067072455.1"/>
</dbReference>
<proteinExistence type="predicted"/>